<dbReference type="AlphaFoldDB" id="A0A5Q0BFM5"/>
<accession>A0A5Q0BFM5</accession>
<protein>
    <submittedName>
        <fullName evidence="1">Uncharacterized protein</fullName>
    </submittedName>
</protein>
<dbReference type="RefSeq" id="WP_153247906.1">
    <property type="nucleotide sequence ID" value="NZ_CP044205.1"/>
</dbReference>
<keyword evidence="2" id="KW-1185">Reference proteome</keyword>
<evidence type="ECO:0000313" key="1">
    <source>
        <dbReference type="EMBL" id="QFY41922.1"/>
    </source>
</evidence>
<dbReference type="Proteomes" id="UP000325755">
    <property type="component" value="Chromosome"/>
</dbReference>
<evidence type="ECO:0000313" key="2">
    <source>
        <dbReference type="Proteomes" id="UP000325755"/>
    </source>
</evidence>
<name>A0A5Q0BFM5_9GAMM</name>
<sequence length="100" mass="10421">MTAATISEIEGSSPLKSVSNAVCNASENLRSGLQRINISNSLSKLVYKSTYTLSYGVVYGVVFVTGVFPKNNPVAHGLTDGARAALDAVAETRNSISPTA</sequence>
<reference evidence="1 2" key="1">
    <citation type="submission" date="2019-09" db="EMBL/GenBank/DDBJ databases">
        <title>Ecophysiology of the spiral-shaped methanotroph Methylospira mobilis as revealed by the complete genome sequence.</title>
        <authorList>
            <person name="Oshkin I.Y."/>
            <person name="Dedysh S.N."/>
            <person name="Miroshnikov K."/>
            <person name="Danilova O.V."/>
            <person name="Hakobyan A."/>
            <person name="Liesack W."/>
        </authorList>
    </citation>
    <scope>NUCLEOTIDE SEQUENCE [LARGE SCALE GENOMIC DNA]</scope>
    <source>
        <strain evidence="1 2">Shm1</strain>
    </source>
</reference>
<proteinExistence type="predicted"/>
<gene>
    <name evidence="1" type="ORF">F6R98_04145</name>
</gene>
<dbReference type="EMBL" id="CP044205">
    <property type="protein sequence ID" value="QFY41922.1"/>
    <property type="molecule type" value="Genomic_DNA"/>
</dbReference>
<dbReference type="InParanoid" id="A0A5Q0BFM5"/>
<dbReference type="KEGG" id="mmob:F6R98_04145"/>
<organism evidence="1 2">
    <name type="scientific">Candidatus Methylospira mobilis</name>
    <dbReference type="NCBI Taxonomy" id="1808979"/>
    <lineage>
        <taxon>Bacteria</taxon>
        <taxon>Pseudomonadati</taxon>
        <taxon>Pseudomonadota</taxon>
        <taxon>Gammaproteobacteria</taxon>
        <taxon>Methylococcales</taxon>
        <taxon>Methylococcaceae</taxon>
        <taxon>Candidatus Methylospira</taxon>
    </lineage>
</organism>